<dbReference type="SUPFAM" id="SSF52833">
    <property type="entry name" value="Thioredoxin-like"/>
    <property type="match status" value="1"/>
</dbReference>
<dbReference type="InterPro" id="IPR004045">
    <property type="entry name" value="Glutathione_S-Trfase_N"/>
</dbReference>
<evidence type="ECO:0000259" key="2">
    <source>
        <dbReference type="PROSITE" id="PS50405"/>
    </source>
</evidence>
<dbReference type="Pfam" id="PF13409">
    <property type="entry name" value="GST_N_2"/>
    <property type="match status" value="1"/>
</dbReference>
<dbReference type="InterPro" id="IPR050983">
    <property type="entry name" value="GST_Omega/HSP26"/>
</dbReference>
<dbReference type="Proteomes" id="UP001530315">
    <property type="component" value="Unassembled WGS sequence"/>
</dbReference>
<dbReference type="InterPro" id="IPR036282">
    <property type="entry name" value="Glutathione-S-Trfase_C_sf"/>
</dbReference>
<dbReference type="InterPro" id="IPR010987">
    <property type="entry name" value="Glutathione-S-Trfase_C-like"/>
</dbReference>
<evidence type="ECO:0000256" key="1">
    <source>
        <dbReference type="SAM" id="MobiDB-lite"/>
    </source>
</evidence>
<dbReference type="PANTHER" id="PTHR43968">
    <property type="match status" value="1"/>
</dbReference>
<dbReference type="EMBL" id="JALLAZ020000677">
    <property type="protein sequence ID" value="KAL3789560.1"/>
    <property type="molecule type" value="Genomic_DNA"/>
</dbReference>
<dbReference type="PROSITE" id="PS50405">
    <property type="entry name" value="GST_CTER"/>
    <property type="match status" value="1"/>
</dbReference>
<dbReference type="SUPFAM" id="SSF47616">
    <property type="entry name" value="GST C-terminal domain-like"/>
    <property type="match status" value="1"/>
</dbReference>
<proteinExistence type="predicted"/>
<feature type="region of interest" description="Disordered" evidence="1">
    <location>
        <begin position="1"/>
        <end position="28"/>
    </location>
</feature>
<dbReference type="InterPro" id="IPR036249">
    <property type="entry name" value="Thioredoxin-like_sf"/>
</dbReference>
<dbReference type="PANTHER" id="PTHR43968:SF6">
    <property type="entry name" value="GLUTATHIONE S-TRANSFERASE OMEGA"/>
    <property type="match status" value="1"/>
</dbReference>
<keyword evidence="4" id="KW-1185">Reference proteome</keyword>
<accession>A0ABD3PNN0</accession>
<evidence type="ECO:0000313" key="3">
    <source>
        <dbReference type="EMBL" id="KAL3789560.1"/>
    </source>
</evidence>
<protein>
    <recommendedName>
        <fullName evidence="2">GST C-terminal domain-containing protein</fullName>
    </recommendedName>
</protein>
<reference evidence="3 4" key="1">
    <citation type="submission" date="2024-10" db="EMBL/GenBank/DDBJ databases">
        <title>Updated reference genomes for cyclostephanoid diatoms.</title>
        <authorList>
            <person name="Roberts W.R."/>
            <person name="Alverson A.J."/>
        </authorList>
    </citation>
    <scope>NUCLEOTIDE SEQUENCE [LARGE SCALE GENOMIC DNA]</scope>
    <source>
        <strain evidence="3 4">AJA276-08</strain>
    </source>
</reference>
<feature type="compositionally biased region" description="Basic residues" evidence="1">
    <location>
        <begin position="1"/>
        <end position="10"/>
    </location>
</feature>
<organism evidence="3 4">
    <name type="scientific">Stephanodiscus triporus</name>
    <dbReference type="NCBI Taxonomy" id="2934178"/>
    <lineage>
        <taxon>Eukaryota</taxon>
        <taxon>Sar</taxon>
        <taxon>Stramenopiles</taxon>
        <taxon>Ochrophyta</taxon>
        <taxon>Bacillariophyta</taxon>
        <taxon>Coscinodiscophyceae</taxon>
        <taxon>Thalassiosirophycidae</taxon>
        <taxon>Stephanodiscales</taxon>
        <taxon>Stephanodiscaceae</taxon>
        <taxon>Stephanodiscus</taxon>
    </lineage>
</organism>
<name>A0ABD3PNN0_9STRA</name>
<evidence type="ECO:0000313" key="4">
    <source>
        <dbReference type="Proteomes" id="UP001530315"/>
    </source>
</evidence>
<comment type="caution">
    <text evidence="3">The sequence shown here is derived from an EMBL/GenBank/DDBJ whole genome shotgun (WGS) entry which is preliminary data.</text>
</comment>
<dbReference type="Gene3D" id="3.40.30.10">
    <property type="entry name" value="Glutaredoxin"/>
    <property type="match status" value="1"/>
</dbReference>
<gene>
    <name evidence="3" type="ORF">ACHAW5_007911</name>
</gene>
<dbReference type="AlphaFoldDB" id="A0ABD3PNN0"/>
<feature type="domain" description="GST C-terminal" evidence="2">
    <location>
        <begin position="131"/>
        <end position="240"/>
    </location>
</feature>
<dbReference type="CDD" id="cd00299">
    <property type="entry name" value="GST_C_family"/>
    <property type="match status" value="1"/>
</dbReference>
<dbReference type="Pfam" id="PF13410">
    <property type="entry name" value="GST_C_2"/>
    <property type="match status" value="1"/>
</dbReference>
<sequence>MPPPRSRCRASRASARSVGGDDDDDDDARTTIRFVTNGRCPYAQKAWIALEASGCVYETTEVSLYGPGGKPGWFLRMNPRGTVPVVAVVAGGVDDDDYVVFSDSESILDAVGDGVVAAEGARGALCTDGLSADERALADRWRGSIADRLIPVGKSAVLRGSLSELRSLLKELNTLVVGPYLVGEGLSLADCAAFPFLWRIDQEFGITGDGEENLRSWLDKCMETEPIKRTIPVKGWWWWW</sequence>
<dbReference type="Gene3D" id="1.20.1050.10">
    <property type="match status" value="1"/>
</dbReference>
<dbReference type="CDD" id="cd00570">
    <property type="entry name" value="GST_N_family"/>
    <property type="match status" value="1"/>
</dbReference>